<dbReference type="PIRSF" id="PIRSF036480">
    <property type="entry name" value="FormyFH4_hydr"/>
    <property type="match status" value="1"/>
</dbReference>
<feature type="active site" description="Proton donor" evidence="4">
    <location>
        <position position="124"/>
    </location>
</feature>
<dbReference type="EMBL" id="AAXG02000045">
    <property type="protein sequence ID" value="EDM98000.1"/>
    <property type="molecule type" value="Genomic_DNA"/>
</dbReference>
<feature type="domain" description="Formyl transferase N-terminal" evidence="5">
    <location>
        <begin position="16"/>
        <end position="203"/>
    </location>
</feature>
<evidence type="ECO:0000256" key="2">
    <source>
        <dbReference type="ARBA" id="ARBA00022679"/>
    </source>
</evidence>
<dbReference type="Proteomes" id="UP000003639">
    <property type="component" value="Unassembled WGS sequence"/>
</dbReference>
<dbReference type="InterPro" id="IPR036477">
    <property type="entry name" value="Formyl_transf_N_sf"/>
</dbReference>
<dbReference type="STRING" id="411467.BACCAP_04145"/>
<dbReference type="PANTHER" id="PTHR43369:SF2">
    <property type="entry name" value="PHOSPHORIBOSYLGLYCINAMIDE FORMYLTRANSFERASE"/>
    <property type="match status" value="1"/>
</dbReference>
<dbReference type="SUPFAM" id="SSF53328">
    <property type="entry name" value="Formyltransferase"/>
    <property type="match status" value="1"/>
</dbReference>
<comment type="similarity">
    <text evidence="4">Belongs to the GART family.</text>
</comment>
<reference evidence="6 7" key="1">
    <citation type="submission" date="2007-04" db="EMBL/GenBank/DDBJ databases">
        <authorList>
            <person name="Fulton L."/>
            <person name="Clifton S."/>
            <person name="Fulton B."/>
            <person name="Xu J."/>
            <person name="Minx P."/>
            <person name="Pepin K.H."/>
            <person name="Johnson M."/>
            <person name="Thiruvilangam P."/>
            <person name="Bhonagiri V."/>
            <person name="Nash W.E."/>
            <person name="Mardis E.R."/>
            <person name="Wilson R.K."/>
        </authorList>
    </citation>
    <scope>NUCLEOTIDE SEQUENCE [LARGE SCALE GENOMIC DNA]</scope>
    <source>
        <strain evidence="6 7">ATCC 29799</strain>
    </source>
</reference>
<evidence type="ECO:0000256" key="1">
    <source>
        <dbReference type="ARBA" id="ARBA00005054"/>
    </source>
</evidence>
<keyword evidence="3 4" id="KW-0658">Purine biosynthesis</keyword>
<dbReference type="HAMAP" id="MF_01930">
    <property type="entry name" value="PurN"/>
    <property type="match status" value="1"/>
</dbReference>
<keyword evidence="2 4" id="KW-0808">Transferase</keyword>
<feature type="binding site" evidence="4">
    <location>
        <position position="81"/>
    </location>
    <ligand>
        <name>(6R)-10-formyltetrahydrofolate</name>
        <dbReference type="ChEBI" id="CHEBI:195366"/>
    </ligand>
</feature>
<evidence type="ECO:0000259" key="5">
    <source>
        <dbReference type="Pfam" id="PF00551"/>
    </source>
</evidence>
<name>A6P0X9_9FIRM</name>
<dbReference type="AlphaFoldDB" id="A6P0X9"/>
<sequence>MQYGLYYIGEVTLMPKNIVVLVSGGGTNLQALIDAQNRGEIKNGAITAVISSRPDAYALERARKAGIPGHVVARKDFPGNREMTQALVAKLRELKADLVVLAGFMHLLTEEMISAYPNAILNVHPALIPSFCGAGYYGLHVHEKVLQYGVKITGATVHFASEVPDGGPIVLQKAVEVLEGDTPEVLQRRVMEEAEWEILPRAVSLFCEGRLSVEGRRVHIRPIIDILREQNSGNKEDSHGNA</sequence>
<feature type="binding site" evidence="4">
    <location>
        <begin position="26"/>
        <end position="28"/>
    </location>
    <ligand>
        <name>N(1)-(5-phospho-beta-D-ribosyl)glycinamide</name>
        <dbReference type="ChEBI" id="CHEBI:143788"/>
    </ligand>
</feature>
<dbReference type="GO" id="GO:0005737">
    <property type="term" value="C:cytoplasm"/>
    <property type="evidence" value="ECO:0007669"/>
    <property type="project" value="TreeGrafter"/>
</dbReference>
<dbReference type="InterPro" id="IPR004607">
    <property type="entry name" value="GART"/>
</dbReference>
<organism evidence="6 7">
    <name type="scientific">Pseudoflavonifractor capillosus ATCC 29799</name>
    <dbReference type="NCBI Taxonomy" id="411467"/>
    <lineage>
        <taxon>Bacteria</taxon>
        <taxon>Bacillati</taxon>
        <taxon>Bacillota</taxon>
        <taxon>Clostridia</taxon>
        <taxon>Eubacteriales</taxon>
        <taxon>Oscillospiraceae</taxon>
        <taxon>Pseudoflavonifractor</taxon>
    </lineage>
</organism>
<evidence type="ECO:0000313" key="6">
    <source>
        <dbReference type="EMBL" id="EDM98000.1"/>
    </source>
</evidence>
<dbReference type="GO" id="GO:0006189">
    <property type="term" value="P:'de novo' IMP biosynthetic process"/>
    <property type="evidence" value="ECO:0007669"/>
    <property type="project" value="UniProtKB-UniRule"/>
</dbReference>
<feature type="site" description="Raises pKa of active site His" evidence="4">
    <location>
        <position position="165"/>
    </location>
</feature>
<protein>
    <recommendedName>
        <fullName evidence="4">Phosphoribosylglycinamide formyltransferase</fullName>
        <ecNumber evidence="4">2.1.2.2</ecNumber>
    </recommendedName>
    <alternativeName>
        <fullName evidence="4">5'-phosphoribosylglycinamide transformylase</fullName>
    </alternativeName>
    <alternativeName>
        <fullName evidence="4">GAR transformylase</fullName>
        <shortName evidence="4">GART</shortName>
    </alternativeName>
</protein>
<reference evidence="6 7" key="2">
    <citation type="submission" date="2007-06" db="EMBL/GenBank/DDBJ databases">
        <title>Draft genome sequence of Pseudoflavonifractor capillosus ATCC 29799.</title>
        <authorList>
            <person name="Sudarsanam P."/>
            <person name="Ley R."/>
            <person name="Guruge J."/>
            <person name="Turnbaugh P.J."/>
            <person name="Mahowald M."/>
            <person name="Liep D."/>
            <person name="Gordon J."/>
        </authorList>
    </citation>
    <scope>NUCLEOTIDE SEQUENCE [LARGE SCALE GENOMIC DNA]</scope>
    <source>
        <strain evidence="6 7">ATCC 29799</strain>
    </source>
</reference>
<dbReference type="Gene3D" id="3.40.50.170">
    <property type="entry name" value="Formyl transferase, N-terminal domain"/>
    <property type="match status" value="1"/>
</dbReference>
<dbReference type="InterPro" id="IPR002376">
    <property type="entry name" value="Formyl_transf_N"/>
</dbReference>
<dbReference type="UniPathway" id="UPA00074">
    <property type="reaction ID" value="UER00126"/>
</dbReference>
<dbReference type="EC" id="2.1.2.2" evidence="4"/>
<proteinExistence type="inferred from homology"/>
<comment type="pathway">
    <text evidence="1 4">Purine metabolism; IMP biosynthesis via de novo pathway; N(2)-formyl-N(1)-(5-phospho-D-ribosyl)glycinamide from N(1)-(5-phospho-D-ribosyl)glycinamide (10-formyl THF route): step 1/1.</text>
</comment>
<keyword evidence="7" id="KW-1185">Reference proteome</keyword>
<comment type="caution">
    <text evidence="4">Lacks conserved residue(s) required for the propagation of feature annotation.</text>
</comment>
<comment type="catalytic activity">
    <reaction evidence="4">
        <text>N(1)-(5-phospho-beta-D-ribosyl)glycinamide + (6R)-10-formyltetrahydrofolate = N(2)-formyl-N(1)-(5-phospho-beta-D-ribosyl)glycinamide + (6S)-5,6,7,8-tetrahydrofolate + H(+)</text>
        <dbReference type="Rhea" id="RHEA:15053"/>
        <dbReference type="ChEBI" id="CHEBI:15378"/>
        <dbReference type="ChEBI" id="CHEBI:57453"/>
        <dbReference type="ChEBI" id="CHEBI:143788"/>
        <dbReference type="ChEBI" id="CHEBI:147286"/>
        <dbReference type="ChEBI" id="CHEBI:195366"/>
        <dbReference type="EC" id="2.1.2.2"/>
    </reaction>
</comment>
<dbReference type="eggNOG" id="COG0299">
    <property type="taxonomic scope" value="Bacteria"/>
</dbReference>
<accession>A6P0X9</accession>
<dbReference type="Pfam" id="PF00551">
    <property type="entry name" value="Formyl_trans_N"/>
    <property type="match status" value="1"/>
</dbReference>
<evidence type="ECO:0000256" key="4">
    <source>
        <dbReference type="HAMAP-Rule" id="MF_01930"/>
    </source>
</evidence>
<dbReference type="PANTHER" id="PTHR43369">
    <property type="entry name" value="PHOSPHORIBOSYLGLYCINAMIDE FORMYLTRANSFERASE"/>
    <property type="match status" value="1"/>
</dbReference>
<comment type="caution">
    <text evidence="6">The sequence shown here is derived from an EMBL/GenBank/DDBJ whole genome shotgun (WGS) entry which is preliminary data.</text>
</comment>
<evidence type="ECO:0000256" key="3">
    <source>
        <dbReference type="ARBA" id="ARBA00022755"/>
    </source>
</evidence>
<feature type="binding site" evidence="4">
    <location>
        <position position="122"/>
    </location>
    <ligand>
        <name>(6R)-10-formyltetrahydrofolate</name>
        <dbReference type="ChEBI" id="CHEBI:195366"/>
    </ligand>
</feature>
<evidence type="ECO:0000313" key="7">
    <source>
        <dbReference type="Proteomes" id="UP000003639"/>
    </source>
</evidence>
<gene>
    <name evidence="4 6" type="primary">purN</name>
    <name evidence="6" type="ORF">BACCAP_04145</name>
</gene>
<dbReference type="CDD" id="cd08645">
    <property type="entry name" value="FMT_core_GART"/>
    <property type="match status" value="1"/>
</dbReference>
<dbReference type="NCBIfam" id="TIGR00639">
    <property type="entry name" value="PurN"/>
    <property type="match status" value="1"/>
</dbReference>
<comment type="function">
    <text evidence="4">Catalyzes the transfer of a formyl group from 10-formyltetrahydrofolate to 5-phospho-ribosyl-glycinamide (GAR), producing 5-phospho-ribosyl-N-formylglycinamide (FGAR) and tetrahydrofolate.</text>
</comment>
<dbReference type="GO" id="GO:0004644">
    <property type="term" value="F:phosphoribosylglycinamide formyltransferase activity"/>
    <property type="evidence" value="ECO:0007669"/>
    <property type="project" value="UniProtKB-UniRule"/>
</dbReference>